<accession>A0A6W0Y751</accession>
<comment type="caution">
    <text evidence="1">The sequence shown here is derived from an EMBL/GenBank/DDBJ whole genome shotgun (WGS) entry which is preliminary data.</text>
</comment>
<name>A0A6W0Y751_LISMN</name>
<protein>
    <submittedName>
        <fullName evidence="1">Uncharacterized protein</fullName>
    </submittedName>
</protein>
<dbReference type="EMBL" id="DAAEVR010000022">
    <property type="protein sequence ID" value="HAB0883453.1"/>
    <property type="molecule type" value="Genomic_DNA"/>
</dbReference>
<dbReference type="AlphaFoldDB" id="A0A6W0Y751"/>
<reference evidence="1" key="2">
    <citation type="submission" date="2019-10" db="EMBL/GenBank/DDBJ databases">
        <authorList>
            <consortium name="NCBI Pathogen Detection Project"/>
        </authorList>
    </citation>
    <scope>NUCLEOTIDE SEQUENCE</scope>
    <source>
        <strain evidence="1">CFIAFB20190082</strain>
    </source>
</reference>
<organism evidence="1">
    <name type="scientific">Listeria monocytogenes</name>
    <dbReference type="NCBI Taxonomy" id="1639"/>
    <lineage>
        <taxon>Bacteria</taxon>
        <taxon>Bacillati</taxon>
        <taxon>Bacillota</taxon>
        <taxon>Bacilli</taxon>
        <taxon>Bacillales</taxon>
        <taxon>Listeriaceae</taxon>
        <taxon>Listeria</taxon>
    </lineage>
</organism>
<proteinExistence type="predicted"/>
<reference evidence="1" key="1">
    <citation type="journal article" date="2018" name="Genome Biol.">
        <title>SKESA: strategic k-mer extension for scrupulous assemblies.</title>
        <authorList>
            <person name="Souvorov A."/>
            <person name="Agarwala R."/>
            <person name="Lipman D.J."/>
        </authorList>
    </citation>
    <scope>NUCLEOTIDE SEQUENCE</scope>
    <source>
        <strain evidence="1">CFIAFB20190082</strain>
    </source>
</reference>
<gene>
    <name evidence="1" type="ORF">GH802_14860</name>
</gene>
<evidence type="ECO:0000313" key="1">
    <source>
        <dbReference type="EMBL" id="HAB0883453.1"/>
    </source>
</evidence>
<sequence>MSFSEFRTYLMNLGGDTPFMTTLEIRMTERSKVPKHLLKEKIKQNRIMLKRGYFEDAASNEEGLEKALRANSKLKEG</sequence>